<dbReference type="EMBL" id="CAJNDS010001402">
    <property type="protein sequence ID" value="CAE7258090.1"/>
    <property type="molecule type" value="Genomic_DNA"/>
</dbReference>
<evidence type="ECO:0000256" key="1">
    <source>
        <dbReference type="SAM" id="MobiDB-lite"/>
    </source>
</evidence>
<evidence type="ECO:0000313" key="4">
    <source>
        <dbReference type="Proteomes" id="UP000604046"/>
    </source>
</evidence>
<sequence length="617" mass="69290">MVGLLQNFRASLWSFFAILRQYGLGVLSWMTPGTLRLREEATPLRDGETTFAKEDVDTIINETNETNELREYQAPGNESNEKTWTPWNDDIEAGTELPKPAVEEEEDRPNSAEVAEGETGLPCPIGGLEALWDNKTEAPTPAAATKQTAWWVNLGSWVRMDNDTQEMLRQARAEGKTSVEFQARGQPYRIDFEMGMQINTRTMMCREIKETEEDEVPEEDEEESDEDEDVDEDDLLSKLRAGAPTELPKREERLENLVNLLLSEGVQVPLPAEATEEKEKLSQEEVKKVFKDHVPGVQKFLFRDQPGQYSLNFLATAYSGGLRAFSGTAMENHLKWLMRTIVHYGHDNKPGAARYLKEVAEAFLDCQAVQARVVERTGLEILGVRQDFRGLVKALIGDYKVMAIKMLAMDHLSRHVVSDDGNPTHYENRLTADLGKVLGLNEDDIRRADLDEHARNRFGKLQGNNRDDAAKRCRQLFDVEAMIKTFCNEVNSFNAETCKDSLPGQFMTWADENMTQKHAIFDEDTCSKVEVTEILATAIFEVLFNGKPAAPQGETYRDTPISELFKVQEVPPTPPPPPPKAKAKAHAKGEGKSSGQALSKGDGKGISPKAKKQRTKR</sequence>
<feature type="region of interest" description="Disordered" evidence="1">
    <location>
        <begin position="72"/>
        <end position="122"/>
    </location>
</feature>
<protein>
    <submittedName>
        <fullName evidence="3">SLC30A9 protein</fullName>
    </submittedName>
</protein>
<feature type="region of interest" description="Disordered" evidence="1">
    <location>
        <begin position="210"/>
        <end position="234"/>
    </location>
</feature>
<dbReference type="OrthoDB" id="425074at2759"/>
<dbReference type="InterPro" id="IPR037197">
    <property type="entry name" value="WWE_dom_sf"/>
</dbReference>
<organism evidence="3 4">
    <name type="scientific">Symbiodinium natans</name>
    <dbReference type="NCBI Taxonomy" id="878477"/>
    <lineage>
        <taxon>Eukaryota</taxon>
        <taxon>Sar</taxon>
        <taxon>Alveolata</taxon>
        <taxon>Dinophyceae</taxon>
        <taxon>Suessiales</taxon>
        <taxon>Symbiodiniaceae</taxon>
        <taxon>Symbiodinium</taxon>
    </lineage>
</organism>
<feature type="region of interest" description="Disordered" evidence="1">
    <location>
        <begin position="567"/>
        <end position="617"/>
    </location>
</feature>
<accession>A0A812MAA9</accession>
<feature type="domain" description="WWE" evidence="2">
    <location>
        <begin position="135"/>
        <end position="210"/>
    </location>
</feature>
<dbReference type="Gene3D" id="3.30.720.50">
    <property type="match status" value="1"/>
</dbReference>
<gene>
    <name evidence="3" type="primary">SLC30A9</name>
    <name evidence="3" type="ORF">SNAT2548_LOCUS13397</name>
</gene>
<dbReference type="Proteomes" id="UP000604046">
    <property type="component" value="Unassembled WGS sequence"/>
</dbReference>
<evidence type="ECO:0000313" key="3">
    <source>
        <dbReference type="EMBL" id="CAE7258090.1"/>
    </source>
</evidence>
<dbReference type="PROSITE" id="PS50918">
    <property type="entry name" value="WWE"/>
    <property type="match status" value="1"/>
</dbReference>
<evidence type="ECO:0000259" key="2">
    <source>
        <dbReference type="PROSITE" id="PS50918"/>
    </source>
</evidence>
<keyword evidence="4" id="KW-1185">Reference proteome</keyword>
<name>A0A812MAA9_9DINO</name>
<reference evidence="3" key="1">
    <citation type="submission" date="2021-02" db="EMBL/GenBank/DDBJ databases">
        <authorList>
            <person name="Dougan E. K."/>
            <person name="Rhodes N."/>
            <person name="Thang M."/>
            <person name="Chan C."/>
        </authorList>
    </citation>
    <scope>NUCLEOTIDE SEQUENCE</scope>
</reference>
<dbReference type="SUPFAM" id="SSF117839">
    <property type="entry name" value="WWE domain"/>
    <property type="match status" value="1"/>
</dbReference>
<proteinExistence type="predicted"/>
<dbReference type="AlphaFoldDB" id="A0A812MAA9"/>
<dbReference type="InterPro" id="IPR004170">
    <property type="entry name" value="WWE_dom"/>
</dbReference>
<feature type="compositionally biased region" description="Polar residues" evidence="1">
    <location>
        <begin position="76"/>
        <end position="86"/>
    </location>
</feature>
<dbReference type="Pfam" id="PF02825">
    <property type="entry name" value="WWE"/>
    <property type="match status" value="1"/>
</dbReference>
<comment type="caution">
    <text evidence="3">The sequence shown here is derived from an EMBL/GenBank/DDBJ whole genome shotgun (WGS) entry which is preliminary data.</text>
</comment>
<feature type="compositionally biased region" description="Pro residues" evidence="1">
    <location>
        <begin position="571"/>
        <end position="580"/>
    </location>
</feature>